<sequence length="103" mass="11103">MPVRVAKERLGFMQNDPREMFEEVNALLTSVAKALEMEPEEAVRAIEAGEIAMSMDVDEDGRHFVGVTHGGRLSRIYPGAIRHAPEAPAEEDGCGHGGCGCGH</sequence>
<dbReference type="AlphaFoldDB" id="A0A1J5REP1"/>
<evidence type="ECO:0000313" key="1">
    <source>
        <dbReference type="EMBL" id="OIQ88107.1"/>
    </source>
</evidence>
<name>A0A1J5REP1_9ZZZZ</name>
<reference evidence="1" key="1">
    <citation type="submission" date="2016-10" db="EMBL/GenBank/DDBJ databases">
        <title>Sequence of Gallionella enrichment culture.</title>
        <authorList>
            <person name="Poehlein A."/>
            <person name="Muehling M."/>
            <person name="Daniel R."/>
        </authorList>
    </citation>
    <scope>NUCLEOTIDE SEQUENCE</scope>
</reference>
<organism evidence="1">
    <name type="scientific">mine drainage metagenome</name>
    <dbReference type="NCBI Taxonomy" id="410659"/>
    <lineage>
        <taxon>unclassified sequences</taxon>
        <taxon>metagenomes</taxon>
        <taxon>ecological metagenomes</taxon>
    </lineage>
</organism>
<accession>A0A1J5REP1</accession>
<comment type="caution">
    <text evidence="1">The sequence shown here is derived from an EMBL/GenBank/DDBJ whole genome shotgun (WGS) entry which is preliminary data.</text>
</comment>
<dbReference type="EMBL" id="MLJW01000387">
    <property type="protein sequence ID" value="OIQ88107.1"/>
    <property type="molecule type" value="Genomic_DNA"/>
</dbReference>
<protein>
    <submittedName>
        <fullName evidence="1">Uncharacterized protein</fullName>
    </submittedName>
</protein>
<gene>
    <name evidence="1" type="ORF">GALL_299990</name>
</gene>
<proteinExistence type="predicted"/>